<dbReference type="RefSeq" id="WP_159580437.1">
    <property type="nucleotide sequence ID" value="NZ_JBIPKE010000007.1"/>
</dbReference>
<dbReference type="EMBL" id="JBIPKE010000007">
    <property type="protein sequence ID" value="MFH6981940.1"/>
    <property type="molecule type" value="Genomic_DNA"/>
</dbReference>
<evidence type="ECO:0000313" key="3">
    <source>
        <dbReference type="Proteomes" id="UP001610063"/>
    </source>
</evidence>
<comment type="caution">
    <text evidence="2">The sequence shown here is derived from an EMBL/GenBank/DDBJ whole genome shotgun (WGS) entry which is preliminary data.</text>
</comment>
<accession>A0ABW7N2P0</accession>
<sequence>MKKRQWMILGITLGVLVLAFGMSFFFAGQKEAPEMKKPPVVKKYVKTVPVSYEDIQTHVMAFGRVQTAQSLDLLSEVSGRMFEGQVRLKEGQNFRKGTLLFYIDDKEATLTLKSQKSNFLRDIAAILPDMKIDHSGNFEAWEAYFASIDINKDLPELPEAKSEKEKTFMATKGIYSTFYTIKSAEERLKKYRYYAPFDGSISEVNMESGAFINPGTKIGTIIKTGSHELKVSVETKDIPWVQLGTPVEIYSEETQQSWAGEVIRMSDFVNQNTQSVDVFISIEPGKQKIYDGQFIQSAIPARKVENGMIIPRSALYNSNEVFVVEDTLLKVKQVFVHRTMDENVIISGLEVGEDLVVEPLVSAHNNMIVFKLEQKDIDRETGAPDSTNPPVGGNLGSN</sequence>
<dbReference type="Gene3D" id="2.40.50.100">
    <property type="match status" value="1"/>
</dbReference>
<protein>
    <submittedName>
        <fullName evidence="2">Efflux RND transporter periplasmic adaptor subunit</fullName>
    </submittedName>
</protein>
<feature type="region of interest" description="Disordered" evidence="1">
    <location>
        <begin position="379"/>
        <end position="398"/>
    </location>
</feature>
<dbReference type="PANTHER" id="PTHR30469">
    <property type="entry name" value="MULTIDRUG RESISTANCE PROTEIN MDTA"/>
    <property type="match status" value="1"/>
</dbReference>
<reference evidence="2 3" key="1">
    <citation type="journal article" date="2013" name="Int. J. Syst. Evol. Microbiol.">
        <title>Marinoscillum luteum sp. nov., isolated from marine sediment.</title>
        <authorList>
            <person name="Cha I.T."/>
            <person name="Park S.J."/>
            <person name="Kim S.J."/>
            <person name="Kim J.G."/>
            <person name="Jung M.Y."/>
            <person name="Shin K.S."/>
            <person name="Kwon K.K."/>
            <person name="Yang S.H."/>
            <person name="Seo Y.S."/>
            <person name="Rhee S.K."/>
        </authorList>
    </citation>
    <scope>NUCLEOTIDE SEQUENCE [LARGE SCALE GENOMIC DNA]</scope>
    <source>
        <strain evidence="2 3">KCTC 23939</strain>
    </source>
</reference>
<dbReference type="PANTHER" id="PTHR30469:SF15">
    <property type="entry name" value="HLYD FAMILY OF SECRETION PROTEINS"/>
    <property type="match status" value="1"/>
</dbReference>
<gene>
    <name evidence="2" type="ORF">ACHKAR_00750</name>
</gene>
<evidence type="ECO:0000256" key="1">
    <source>
        <dbReference type="SAM" id="MobiDB-lite"/>
    </source>
</evidence>
<dbReference type="Gene3D" id="1.10.287.470">
    <property type="entry name" value="Helix hairpin bin"/>
    <property type="match status" value="1"/>
</dbReference>
<proteinExistence type="predicted"/>
<dbReference type="Gene3D" id="2.40.30.170">
    <property type="match status" value="1"/>
</dbReference>
<name>A0ABW7N2P0_9BACT</name>
<dbReference type="Proteomes" id="UP001610063">
    <property type="component" value="Unassembled WGS sequence"/>
</dbReference>
<organism evidence="2 3">
    <name type="scientific">Marinoscillum luteum</name>
    <dbReference type="NCBI Taxonomy" id="861051"/>
    <lineage>
        <taxon>Bacteria</taxon>
        <taxon>Pseudomonadati</taxon>
        <taxon>Bacteroidota</taxon>
        <taxon>Cytophagia</taxon>
        <taxon>Cytophagales</taxon>
        <taxon>Reichenbachiellaceae</taxon>
        <taxon>Marinoscillum</taxon>
    </lineage>
</organism>
<evidence type="ECO:0000313" key="2">
    <source>
        <dbReference type="EMBL" id="MFH6981940.1"/>
    </source>
</evidence>
<dbReference type="Gene3D" id="2.40.420.20">
    <property type="match status" value="1"/>
</dbReference>
<dbReference type="SUPFAM" id="SSF111369">
    <property type="entry name" value="HlyD-like secretion proteins"/>
    <property type="match status" value="1"/>
</dbReference>
<keyword evidence="3" id="KW-1185">Reference proteome</keyword>